<dbReference type="EMBL" id="CP023700">
    <property type="protein sequence ID" value="QEU88017.1"/>
    <property type="molecule type" value="Genomic_DNA"/>
</dbReference>
<sequence length="69" mass="7093">MPLAVSTRLVAHLVKAVLDSPFQSMPLRLPLSSPAAFWMALLAATSASAADSSSAGLADSTMSTMSLRS</sequence>
<feature type="signal peptide" evidence="2">
    <location>
        <begin position="1"/>
        <end position="49"/>
    </location>
</feature>
<feature type="region of interest" description="Disordered" evidence="1">
    <location>
        <begin position="48"/>
        <end position="69"/>
    </location>
</feature>
<proteinExistence type="predicted"/>
<organism evidence="3 4">
    <name type="scientific">Streptomyces viridosporus T7A</name>
    <dbReference type="NCBI Taxonomy" id="665577"/>
    <lineage>
        <taxon>Bacteria</taxon>
        <taxon>Bacillati</taxon>
        <taxon>Actinomycetota</taxon>
        <taxon>Actinomycetes</taxon>
        <taxon>Kitasatosporales</taxon>
        <taxon>Streptomycetaceae</taxon>
        <taxon>Streptomyces</taxon>
    </lineage>
</organism>
<dbReference type="Proteomes" id="UP000327143">
    <property type="component" value="Chromosome"/>
</dbReference>
<reference evidence="3 4" key="1">
    <citation type="submission" date="2017-09" db="EMBL/GenBank/DDBJ databases">
        <authorList>
            <person name="Lee N."/>
            <person name="Cho B.-K."/>
        </authorList>
    </citation>
    <scope>NUCLEOTIDE SEQUENCE [LARGE SCALE GENOMIC DNA]</scope>
    <source>
        <strain evidence="3 4">ATCC 39115</strain>
    </source>
</reference>
<keyword evidence="2" id="KW-0732">Signal</keyword>
<feature type="compositionally biased region" description="Low complexity" evidence="1">
    <location>
        <begin position="48"/>
        <end position="61"/>
    </location>
</feature>
<feature type="chain" id="PRO_5045619248" description="Secreted protein" evidence="2">
    <location>
        <begin position="50"/>
        <end position="69"/>
    </location>
</feature>
<accession>A0ABX6AJJ4</accession>
<evidence type="ECO:0000313" key="3">
    <source>
        <dbReference type="EMBL" id="QEU88017.1"/>
    </source>
</evidence>
<protein>
    <recommendedName>
        <fullName evidence="5">Secreted protein</fullName>
    </recommendedName>
</protein>
<evidence type="ECO:0000256" key="1">
    <source>
        <dbReference type="SAM" id="MobiDB-lite"/>
    </source>
</evidence>
<evidence type="ECO:0000256" key="2">
    <source>
        <dbReference type="SAM" id="SignalP"/>
    </source>
</evidence>
<name>A0ABX6AJJ4_STRVD</name>
<evidence type="ECO:0000313" key="4">
    <source>
        <dbReference type="Proteomes" id="UP000327143"/>
    </source>
</evidence>
<evidence type="ECO:0008006" key="5">
    <source>
        <dbReference type="Google" id="ProtNLM"/>
    </source>
</evidence>
<gene>
    <name evidence="3" type="ORF">CP969_27485</name>
</gene>
<keyword evidence="4" id="KW-1185">Reference proteome</keyword>